<accession>A0ABT9ZHG5</accession>
<gene>
    <name evidence="1" type="ORF">J2S19_003015</name>
</gene>
<protein>
    <recommendedName>
        <fullName evidence="3">YrzI family small protein</fullName>
    </recommendedName>
</protein>
<evidence type="ECO:0000313" key="2">
    <source>
        <dbReference type="Proteomes" id="UP001234495"/>
    </source>
</evidence>
<organism evidence="1 2">
    <name type="scientific">Metabacillus malikii</name>
    <dbReference type="NCBI Taxonomy" id="1504265"/>
    <lineage>
        <taxon>Bacteria</taxon>
        <taxon>Bacillati</taxon>
        <taxon>Bacillota</taxon>
        <taxon>Bacilli</taxon>
        <taxon>Bacillales</taxon>
        <taxon>Bacillaceae</taxon>
        <taxon>Metabacillus</taxon>
    </lineage>
</organism>
<proteinExistence type="predicted"/>
<reference evidence="1 2" key="1">
    <citation type="submission" date="2023-07" db="EMBL/GenBank/DDBJ databases">
        <title>Genomic Encyclopedia of Type Strains, Phase IV (KMG-IV): sequencing the most valuable type-strain genomes for metagenomic binning, comparative biology and taxonomic classification.</title>
        <authorList>
            <person name="Goeker M."/>
        </authorList>
    </citation>
    <scope>NUCLEOTIDE SEQUENCE [LARGE SCALE GENOMIC DNA]</scope>
    <source>
        <strain evidence="1 2">DSM 29005</strain>
    </source>
</reference>
<comment type="caution">
    <text evidence="1">The sequence shown here is derived from an EMBL/GenBank/DDBJ whole genome shotgun (WGS) entry which is preliminary data.</text>
</comment>
<keyword evidence="2" id="KW-1185">Reference proteome</keyword>
<evidence type="ECO:0008006" key="3">
    <source>
        <dbReference type="Google" id="ProtNLM"/>
    </source>
</evidence>
<evidence type="ECO:0000313" key="1">
    <source>
        <dbReference type="EMBL" id="MDQ0231731.1"/>
    </source>
</evidence>
<name>A0ABT9ZHG5_9BACI</name>
<sequence length="44" mass="5362">MTSTLIVLCLHYRTVSEQEKQRQYKNQVLTSITLRWHQFPHSIF</sequence>
<dbReference type="Proteomes" id="UP001234495">
    <property type="component" value="Unassembled WGS sequence"/>
</dbReference>
<dbReference type="EMBL" id="JAUSUD010000014">
    <property type="protein sequence ID" value="MDQ0231731.1"/>
    <property type="molecule type" value="Genomic_DNA"/>
</dbReference>